<name>A0A377GAM6_9GAMM</name>
<dbReference type="EMBL" id="UGGT01000001">
    <property type="protein sequence ID" value="STO21833.1"/>
    <property type="molecule type" value="Genomic_DNA"/>
</dbReference>
<dbReference type="PANTHER" id="PTHR34128">
    <property type="entry name" value="CYTOCHROME C-TYPE BIOGENESIS PROTEIN CCME HOMOLOG, MITOCHONDRIAL"/>
    <property type="match status" value="1"/>
</dbReference>
<dbReference type="OrthoDB" id="9793584at2"/>
<evidence type="ECO:0000256" key="8">
    <source>
        <dbReference type="ARBA" id="ARBA00022968"/>
    </source>
</evidence>
<evidence type="ECO:0000256" key="4">
    <source>
        <dbReference type="ARBA" id="ARBA00022617"/>
    </source>
</evidence>
<evidence type="ECO:0000256" key="2">
    <source>
        <dbReference type="ARBA" id="ARBA00022475"/>
    </source>
</evidence>
<feature type="binding site" description="covalent" evidence="13 14">
    <location>
        <position position="124"/>
    </location>
    <ligand>
        <name>heme</name>
        <dbReference type="ChEBI" id="CHEBI:30413"/>
    </ligand>
</feature>
<dbReference type="GO" id="GO:0017003">
    <property type="term" value="P:protein-heme linkage"/>
    <property type="evidence" value="ECO:0007669"/>
    <property type="project" value="UniProtKB-UniRule"/>
</dbReference>
<dbReference type="PANTHER" id="PTHR34128:SF2">
    <property type="entry name" value="CYTOCHROME C-TYPE BIOGENESIS PROTEIN CCME HOMOLOG, MITOCHONDRIAL"/>
    <property type="match status" value="1"/>
</dbReference>
<keyword evidence="10 13" id="KW-0408">Iron</keyword>
<gene>
    <name evidence="13 15" type="primary">ccmE</name>
    <name evidence="13" type="synonym">cycJ</name>
    <name evidence="15" type="ORF">NCTC11370_01913</name>
</gene>
<dbReference type="AlphaFoldDB" id="A0A377GAM6"/>
<keyword evidence="6 13" id="KW-0479">Metal-binding</keyword>
<evidence type="ECO:0000256" key="9">
    <source>
        <dbReference type="ARBA" id="ARBA00022989"/>
    </source>
</evidence>
<evidence type="ECO:0000313" key="15">
    <source>
        <dbReference type="EMBL" id="STO21833.1"/>
    </source>
</evidence>
<feature type="topological domain" description="Extracellular" evidence="13">
    <location>
        <begin position="30"/>
        <end position="143"/>
    </location>
</feature>
<dbReference type="NCBIfam" id="NF009729">
    <property type="entry name" value="PRK13254.1-3"/>
    <property type="match status" value="1"/>
</dbReference>
<keyword evidence="16" id="KW-1185">Reference proteome</keyword>
<dbReference type="NCBIfam" id="NF009731">
    <property type="entry name" value="PRK13254.1-5"/>
    <property type="match status" value="1"/>
</dbReference>
<evidence type="ECO:0000313" key="16">
    <source>
        <dbReference type="Proteomes" id="UP000254554"/>
    </source>
</evidence>
<dbReference type="GO" id="GO:0005886">
    <property type="term" value="C:plasma membrane"/>
    <property type="evidence" value="ECO:0007669"/>
    <property type="project" value="UniProtKB-SubCell"/>
</dbReference>
<evidence type="ECO:0000256" key="1">
    <source>
        <dbReference type="ARBA" id="ARBA00004533"/>
    </source>
</evidence>
<dbReference type="InterPro" id="IPR012340">
    <property type="entry name" value="NA-bd_OB-fold"/>
</dbReference>
<evidence type="ECO:0000256" key="6">
    <source>
        <dbReference type="ARBA" id="ARBA00022723"/>
    </source>
</evidence>
<reference evidence="15 16" key="1">
    <citation type="submission" date="2018-06" db="EMBL/GenBank/DDBJ databases">
        <authorList>
            <consortium name="Pathogen Informatics"/>
            <person name="Doyle S."/>
        </authorList>
    </citation>
    <scope>NUCLEOTIDE SEQUENCE [LARGE SCALE GENOMIC DNA]</scope>
    <source>
        <strain evidence="15 16">NCTC11370</strain>
    </source>
</reference>
<keyword evidence="8 13" id="KW-0735">Signal-anchor</keyword>
<protein>
    <recommendedName>
        <fullName evidence="13">Cytochrome c-type biogenesis protein CcmE</fullName>
    </recommendedName>
    <alternativeName>
        <fullName evidence="13">Cytochrome c maturation protein E</fullName>
    </alternativeName>
    <alternativeName>
        <fullName evidence="13">Heme chaperone CcmE</fullName>
    </alternativeName>
</protein>
<evidence type="ECO:0000256" key="3">
    <source>
        <dbReference type="ARBA" id="ARBA00022519"/>
    </source>
</evidence>
<dbReference type="GO" id="GO:0017004">
    <property type="term" value="P:cytochrome complex assembly"/>
    <property type="evidence" value="ECO:0007669"/>
    <property type="project" value="UniProtKB-KW"/>
</dbReference>
<comment type="function">
    <text evidence="12 13">Heme chaperone required for the biogenesis of c-type cytochromes. Transiently binds heme delivered by CcmC and transfers the heme to apo-cytochromes in a process facilitated by CcmF and CcmH.</text>
</comment>
<keyword evidence="9 13" id="KW-1133">Transmembrane helix</keyword>
<evidence type="ECO:0000256" key="14">
    <source>
        <dbReference type="PIRSR" id="PIRSR604329-50"/>
    </source>
</evidence>
<dbReference type="GeneID" id="93291534"/>
<keyword evidence="4 13" id="KW-0349">Heme</keyword>
<dbReference type="STRING" id="1094715.GCA_000236165_00512"/>
<dbReference type="InterPro" id="IPR004329">
    <property type="entry name" value="CcmE"/>
</dbReference>
<evidence type="ECO:0000256" key="12">
    <source>
        <dbReference type="ARBA" id="ARBA00056663"/>
    </source>
</evidence>
<dbReference type="SUPFAM" id="SSF82093">
    <property type="entry name" value="Heme chaperone CcmE"/>
    <property type="match status" value="1"/>
</dbReference>
<dbReference type="Proteomes" id="UP000254554">
    <property type="component" value="Unassembled WGS sequence"/>
</dbReference>
<dbReference type="GO" id="GO:0046872">
    <property type="term" value="F:metal ion binding"/>
    <property type="evidence" value="ECO:0007669"/>
    <property type="project" value="UniProtKB-KW"/>
</dbReference>
<comment type="subcellular location">
    <subcellularLocation>
        <location evidence="1">Cell inner membrane</location>
    </subcellularLocation>
    <subcellularLocation>
        <location evidence="13">Cell membrane</location>
        <topology evidence="13">Single-pass type II membrane protein</topology>
    </subcellularLocation>
</comment>
<dbReference type="FunFam" id="2.40.50.140:FF:000104">
    <property type="entry name" value="Cytochrome c-type biogenesis protein CcmE"/>
    <property type="match status" value="1"/>
</dbReference>
<dbReference type="Gene3D" id="2.40.50.140">
    <property type="entry name" value="Nucleic acid-binding proteins"/>
    <property type="match status" value="1"/>
</dbReference>
<dbReference type="RefSeq" id="WP_029488965.1">
    <property type="nucleotide sequence ID" value="NZ_JAPHOO010000001.1"/>
</dbReference>
<sequence>MTPARKRKITILVFSMSVLFLAAALVLYALRQNISLFYTPSQAVMGEAPQNHNIRVGGMVEKGSIVRSQKSLEVEFKITDFNKTLTVTYTGILPDLFREEQGVVAEGKLLNNRHFQASQVLAKHDANYMPPEVKAALSKKVNS</sequence>
<evidence type="ECO:0000256" key="10">
    <source>
        <dbReference type="ARBA" id="ARBA00023004"/>
    </source>
</evidence>
<keyword evidence="7 13" id="KW-0201">Cytochrome c-type biogenesis</keyword>
<proteinExistence type="inferred from homology"/>
<evidence type="ECO:0000256" key="5">
    <source>
        <dbReference type="ARBA" id="ARBA00022692"/>
    </source>
</evidence>
<evidence type="ECO:0000256" key="13">
    <source>
        <dbReference type="HAMAP-Rule" id="MF_01959"/>
    </source>
</evidence>
<keyword evidence="11 13" id="KW-0472">Membrane</keyword>
<evidence type="ECO:0000256" key="7">
    <source>
        <dbReference type="ARBA" id="ARBA00022748"/>
    </source>
</evidence>
<keyword evidence="3" id="KW-0997">Cell inner membrane</keyword>
<dbReference type="GO" id="GO:0020037">
    <property type="term" value="F:heme binding"/>
    <property type="evidence" value="ECO:0007669"/>
    <property type="project" value="InterPro"/>
</dbReference>
<feature type="topological domain" description="Cytoplasmic" evidence="13">
    <location>
        <begin position="1"/>
        <end position="8"/>
    </location>
</feature>
<evidence type="ECO:0000256" key="11">
    <source>
        <dbReference type="ARBA" id="ARBA00023136"/>
    </source>
</evidence>
<dbReference type="NCBIfam" id="NF009727">
    <property type="entry name" value="PRK13254.1-1"/>
    <property type="match status" value="1"/>
</dbReference>
<keyword evidence="5 13" id="KW-0812">Transmembrane</keyword>
<dbReference type="InterPro" id="IPR036127">
    <property type="entry name" value="CcmE-like_sf"/>
</dbReference>
<feature type="binding site" description="axial binding residue" evidence="13 14">
    <location>
        <position position="128"/>
    </location>
    <ligand>
        <name>heme</name>
        <dbReference type="ChEBI" id="CHEBI:30413"/>
    </ligand>
    <ligandPart>
        <name>Fe</name>
        <dbReference type="ChEBI" id="CHEBI:18248"/>
    </ligandPart>
</feature>
<organism evidence="15 16">
    <name type="scientific">Fluoribacter dumoffii</name>
    <dbReference type="NCBI Taxonomy" id="463"/>
    <lineage>
        <taxon>Bacteria</taxon>
        <taxon>Pseudomonadati</taxon>
        <taxon>Pseudomonadota</taxon>
        <taxon>Gammaproteobacteria</taxon>
        <taxon>Legionellales</taxon>
        <taxon>Legionellaceae</taxon>
        <taxon>Fluoribacter</taxon>
    </lineage>
</organism>
<dbReference type="HAMAP" id="MF_01959">
    <property type="entry name" value="CcmE"/>
    <property type="match status" value="1"/>
</dbReference>
<dbReference type="Pfam" id="PF03100">
    <property type="entry name" value="CcmE"/>
    <property type="match status" value="1"/>
</dbReference>
<accession>A0A377GAM6</accession>
<keyword evidence="2 13" id="KW-1003">Cell membrane</keyword>
<comment type="similarity">
    <text evidence="13">Belongs to the CcmE/CycJ family.</text>
</comment>